<gene>
    <name evidence="1" type="ORF">K504DRAFT_539506</name>
</gene>
<reference evidence="1" key="1">
    <citation type="journal article" date="2020" name="Stud. Mycol.">
        <title>101 Dothideomycetes genomes: a test case for predicting lifestyles and emergence of pathogens.</title>
        <authorList>
            <person name="Haridas S."/>
            <person name="Albert R."/>
            <person name="Binder M."/>
            <person name="Bloem J."/>
            <person name="Labutti K."/>
            <person name="Salamov A."/>
            <person name="Andreopoulos B."/>
            <person name="Baker S."/>
            <person name="Barry K."/>
            <person name="Bills G."/>
            <person name="Bluhm B."/>
            <person name="Cannon C."/>
            <person name="Castanera R."/>
            <person name="Culley D."/>
            <person name="Daum C."/>
            <person name="Ezra D."/>
            <person name="Gonzalez J."/>
            <person name="Henrissat B."/>
            <person name="Kuo A."/>
            <person name="Liang C."/>
            <person name="Lipzen A."/>
            <person name="Lutzoni F."/>
            <person name="Magnuson J."/>
            <person name="Mondo S."/>
            <person name="Nolan M."/>
            <person name="Ohm R."/>
            <person name="Pangilinan J."/>
            <person name="Park H.-J."/>
            <person name="Ramirez L."/>
            <person name="Alfaro M."/>
            <person name="Sun H."/>
            <person name="Tritt A."/>
            <person name="Yoshinaga Y."/>
            <person name="Zwiers L.-H."/>
            <person name="Turgeon B."/>
            <person name="Goodwin S."/>
            <person name="Spatafora J."/>
            <person name="Crous P."/>
            <person name="Grigoriev I."/>
        </authorList>
    </citation>
    <scope>NUCLEOTIDE SEQUENCE</scope>
    <source>
        <strain evidence="1">CBS 279.74</strain>
    </source>
</reference>
<dbReference type="Pfam" id="PF05721">
    <property type="entry name" value="PhyH"/>
    <property type="match status" value="1"/>
</dbReference>
<dbReference type="AlphaFoldDB" id="A0A6G1JPX8"/>
<keyword evidence="2" id="KW-1185">Reference proteome</keyword>
<evidence type="ECO:0008006" key="3">
    <source>
        <dbReference type="Google" id="ProtNLM"/>
    </source>
</evidence>
<accession>A0A6G1JPX8</accession>
<dbReference type="InterPro" id="IPR008775">
    <property type="entry name" value="Phytyl_CoA_dOase-like"/>
</dbReference>
<protein>
    <recommendedName>
        <fullName evidence="3">Phytanoyl-CoA dioxygenase</fullName>
    </recommendedName>
</protein>
<sequence length="307" mass="33431">MASIPVVPIPSTYKPSAQIVSIPATSSIEAILTILDRDGGLILTDFVTREQLSTIDSELATHVSSGENNMSGFNIVPQETKIINGLVGKSAQVASLCTHPHLVELRKRILTDAGERTIEDAPFAYHLDPLLSISMSFRMGSGAPRQRLHRDDAVHLIDHSVPYRLDRVSQFACLIAAVETTRENGATMFIPGSHKWDHKRLPKPDEVTFAEMAPGSALIFLAGCYHGGGHNSVPGFTRVVHGLFFCRGMYRTEENQFLAIPRSKALKMSPEMQILLGYKKPHFLSLGLYEGGDPMSDLGAALLAASA</sequence>
<dbReference type="EMBL" id="MU005794">
    <property type="protein sequence ID" value="KAF2702679.1"/>
    <property type="molecule type" value="Genomic_DNA"/>
</dbReference>
<name>A0A6G1JPX8_9PLEO</name>
<organism evidence="1 2">
    <name type="scientific">Pleomassaria siparia CBS 279.74</name>
    <dbReference type="NCBI Taxonomy" id="1314801"/>
    <lineage>
        <taxon>Eukaryota</taxon>
        <taxon>Fungi</taxon>
        <taxon>Dikarya</taxon>
        <taxon>Ascomycota</taxon>
        <taxon>Pezizomycotina</taxon>
        <taxon>Dothideomycetes</taxon>
        <taxon>Pleosporomycetidae</taxon>
        <taxon>Pleosporales</taxon>
        <taxon>Pleomassariaceae</taxon>
        <taxon>Pleomassaria</taxon>
    </lineage>
</organism>
<dbReference type="Proteomes" id="UP000799428">
    <property type="component" value="Unassembled WGS sequence"/>
</dbReference>
<evidence type="ECO:0000313" key="1">
    <source>
        <dbReference type="EMBL" id="KAF2702679.1"/>
    </source>
</evidence>
<dbReference type="SUPFAM" id="SSF51197">
    <property type="entry name" value="Clavaminate synthase-like"/>
    <property type="match status" value="1"/>
</dbReference>
<dbReference type="OrthoDB" id="445007at2759"/>
<evidence type="ECO:0000313" key="2">
    <source>
        <dbReference type="Proteomes" id="UP000799428"/>
    </source>
</evidence>
<proteinExistence type="predicted"/>
<dbReference type="Gene3D" id="2.60.120.620">
    <property type="entry name" value="q2cbj1_9rhob like domain"/>
    <property type="match status" value="1"/>
</dbReference>